<feature type="transmembrane region" description="Helical" evidence="1">
    <location>
        <begin position="131"/>
        <end position="160"/>
    </location>
</feature>
<keyword evidence="1" id="KW-0472">Membrane</keyword>
<gene>
    <name evidence="2" type="ORF">CGC20_9900</name>
</gene>
<evidence type="ECO:0000313" key="3">
    <source>
        <dbReference type="Proteomes" id="UP000318821"/>
    </source>
</evidence>
<organism evidence="2 3">
    <name type="scientific">Leishmania donovani</name>
    <dbReference type="NCBI Taxonomy" id="5661"/>
    <lineage>
        <taxon>Eukaryota</taxon>
        <taxon>Discoba</taxon>
        <taxon>Euglenozoa</taxon>
        <taxon>Kinetoplastea</taxon>
        <taxon>Metakinetoplastina</taxon>
        <taxon>Trypanosomatida</taxon>
        <taxon>Trypanosomatidae</taxon>
        <taxon>Leishmaniinae</taxon>
        <taxon>Leishmania</taxon>
    </lineage>
</organism>
<dbReference type="AlphaFoldDB" id="A0A504Y3Y8"/>
<accession>A0A504Y3Y8</accession>
<evidence type="ECO:0000313" key="2">
    <source>
        <dbReference type="EMBL" id="TPP55386.1"/>
    </source>
</evidence>
<evidence type="ECO:0000256" key="1">
    <source>
        <dbReference type="SAM" id="Phobius"/>
    </source>
</evidence>
<keyword evidence="1" id="KW-1133">Transmembrane helix</keyword>
<sequence length="179" mass="19458">MRRAVETHPPFGAQIDSPTLTMEHPHLPLFSSPLKLLFLSQPCYLATQLNCLLRQLGHSLHHGSIYVARSTATTNAMTAAARSHHGWRSTLAKEHLALVPFIFIGAVVAIVRKEKENTFAPVFLVVPRCHLMIVVVSRCAMSLAIVAVTVVGVVVGSALADARQLLLQPRRGMTVALEG</sequence>
<keyword evidence="1" id="KW-0812">Transmembrane</keyword>
<reference evidence="3" key="1">
    <citation type="submission" date="2019-02" db="EMBL/GenBank/DDBJ databases">
        <title>FDA dAtabase for Regulatory Grade micrObial Sequences (FDA-ARGOS): Supporting development and validation of Infectious Disease Dx tests.</title>
        <authorList>
            <person name="Duncan R."/>
            <person name="Fisher C."/>
            <person name="Tallon L."/>
            <person name="Sadzewicz L."/>
            <person name="Sengamalay N."/>
            <person name="Ott S."/>
            <person name="Godinez A."/>
            <person name="Nagaraj S."/>
            <person name="Vavikolanu K."/>
            <person name="Vyas G."/>
            <person name="Nadendla S."/>
            <person name="Aluvathingal J."/>
            <person name="Sichtig H."/>
        </authorList>
    </citation>
    <scope>NUCLEOTIDE SEQUENCE [LARGE SCALE GENOMIC DNA]</scope>
    <source>
        <strain evidence="3">FDAARGOS_360</strain>
    </source>
</reference>
<proteinExistence type="predicted"/>
<name>A0A504Y3Y8_LEIDO</name>
<dbReference type="Proteomes" id="UP000318821">
    <property type="component" value="Unassembled WGS sequence"/>
</dbReference>
<protein>
    <submittedName>
        <fullName evidence="2">Putative integral membrane protein</fullName>
    </submittedName>
</protein>
<comment type="caution">
    <text evidence="2">The sequence shown here is derived from an EMBL/GenBank/DDBJ whole genome shotgun (WGS) entry which is preliminary data.</text>
</comment>
<dbReference type="EMBL" id="RHLD01000006">
    <property type="protein sequence ID" value="TPP55386.1"/>
    <property type="molecule type" value="Genomic_DNA"/>
</dbReference>
<feature type="transmembrane region" description="Helical" evidence="1">
    <location>
        <begin position="95"/>
        <end position="111"/>
    </location>
</feature>